<proteinExistence type="predicted"/>
<evidence type="ECO:0000256" key="3">
    <source>
        <dbReference type="ARBA" id="ARBA00022989"/>
    </source>
</evidence>
<keyword evidence="6" id="KW-0472">Membrane</keyword>
<dbReference type="Proteomes" id="UP001558652">
    <property type="component" value="Unassembled WGS sequence"/>
</dbReference>
<keyword evidence="5 7" id="KW-0175">Coiled coil</keyword>
<evidence type="ECO:0000256" key="4">
    <source>
        <dbReference type="ARBA" id="ARBA00023034"/>
    </source>
</evidence>
<dbReference type="PANTHER" id="PTHR13815">
    <property type="entry name" value="GOLGIN-84"/>
    <property type="match status" value="1"/>
</dbReference>
<feature type="non-terminal residue" evidence="8">
    <location>
        <position position="1"/>
    </location>
</feature>
<evidence type="ECO:0008006" key="10">
    <source>
        <dbReference type="Google" id="ProtNLM"/>
    </source>
</evidence>
<dbReference type="InterPro" id="IPR019177">
    <property type="entry name" value="Golgin_subfamily_A_member_5"/>
</dbReference>
<keyword evidence="3" id="KW-1133">Transmembrane helix</keyword>
<sequence>TRYEKAESDLALLQSKSTAEVSDINGRLSQARHELEIYRTRAQRTLSEKDKLISELRKLGSSGCIKSNYFICRNEKGTLTEECEDLRLKLESAYDQVADAERRVDAIKEEASKELKTIQIKLTDETARRLAAEDHCNAHAEELHAVREELSRQVGHLSERVRAREAELSRLRGQIAMGQSSSHHHHGIHDRITSLTSALVTKQASLEQVSKERNELRLELDQTKNKFREYMTQVQGRTISVNDTDDAKLQVPSFLLESPFDTSVTRRVKRAYSTLDAVSVRTGVFLRRYPLARIFFLCYVVRFIL</sequence>
<feature type="coiled-coil region" evidence="7">
    <location>
        <begin position="76"/>
        <end position="160"/>
    </location>
</feature>
<evidence type="ECO:0000313" key="9">
    <source>
        <dbReference type="Proteomes" id="UP001558652"/>
    </source>
</evidence>
<evidence type="ECO:0000256" key="1">
    <source>
        <dbReference type="ARBA" id="ARBA00004409"/>
    </source>
</evidence>
<evidence type="ECO:0000256" key="5">
    <source>
        <dbReference type="ARBA" id="ARBA00023054"/>
    </source>
</evidence>
<dbReference type="AlphaFoldDB" id="A0ABD0YSK4"/>
<dbReference type="EMBL" id="JBFDAA010000003">
    <property type="protein sequence ID" value="KAL1138945.1"/>
    <property type="molecule type" value="Genomic_DNA"/>
</dbReference>
<evidence type="ECO:0000313" key="8">
    <source>
        <dbReference type="EMBL" id="KAL1138945.1"/>
    </source>
</evidence>
<protein>
    <recommendedName>
        <fullName evidence="10">Golgin-84</fullName>
    </recommendedName>
</protein>
<keyword evidence="9" id="KW-1185">Reference proteome</keyword>
<name>A0ABD0YSK4_9HEMI</name>
<keyword evidence="2" id="KW-0812">Transmembrane</keyword>
<comment type="caution">
    <text evidence="8">The sequence shown here is derived from an EMBL/GenBank/DDBJ whole genome shotgun (WGS) entry which is preliminary data.</text>
</comment>
<evidence type="ECO:0000256" key="7">
    <source>
        <dbReference type="SAM" id="Coils"/>
    </source>
</evidence>
<dbReference type="PANTHER" id="PTHR13815:SF7">
    <property type="entry name" value="GOLGIN SUBFAMILY A MEMBER 5"/>
    <property type="match status" value="1"/>
</dbReference>
<dbReference type="Pfam" id="PF09787">
    <property type="entry name" value="Golgin_A5"/>
    <property type="match status" value="1"/>
</dbReference>
<accession>A0ABD0YSK4</accession>
<keyword evidence="4" id="KW-0333">Golgi apparatus</keyword>
<gene>
    <name evidence="8" type="ORF">AAG570_009007</name>
</gene>
<reference evidence="8 9" key="1">
    <citation type="submission" date="2024-07" db="EMBL/GenBank/DDBJ databases">
        <title>Chromosome-level genome assembly of the water stick insect Ranatra chinensis (Heteroptera: Nepidae).</title>
        <authorList>
            <person name="Liu X."/>
        </authorList>
    </citation>
    <scope>NUCLEOTIDE SEQUENCE [LARGE SCALE GENOMIC DNA]</scope>
    <source>
        <strain evidence="8">Cailab_2021Rc</strain>
        <tissue evidence="8">Muscle</tissue>
    </source>
</reference>
<evidence type="ECO:0000256" key="6">
    <source>
        <dbReference type="ARBA" id="ARBA00023136"/>
    </source>
</evidence>
<dbReference type="GO" id="GO:0000139">
    <property type="term" value="C:Golgi membrane"/>
    <property type="evidence" value="ECO:0007669"/>
    <property type="project" value="UniProtKB-SubCell"/>
</dbReference>
<comment type="subcellular location">
    <subcellularLocation>
        <location evidence="1">Golgi apparatus membrane</location>
        <topology evidence="1">Single-pass type IV membrane protein</topology>
    </subcellularLocation>
</comment>
<evidence type="ECO:0000256" key="2">
    <source>
        <dbReference type="ARBA" id="ARBA00022692"/>
    </source>
</evidence>
<feature type="coiled-coil region" evidence="7">
    <location>
        <begin position="199"/>
        <end position="233"/>
    </location>
</feature>
<organism evidence="8 9">
    <name type="scientific">Ranatra chinensis</name>
    <dbReference type="NCBI Taxonomy" id="642074"/>
    <lineage>
        <taxon>Eukaryota</taxon>
        <taxon>Metazoa</taxon>
        <taxon>Ecdysozoa</taxon>
        <taxon>Arthropoda</taxon>
        <taxon>Hexapoda</taxon>
        <taxon>Insecta</taxon>
        <taxon>Pterygota</taxon>
        <taxon>Neoptera</taxon>
        <taxon>Paraneoptera</taxon>
        <taxon>Hemiptera</taxon>
        <taxon>Heteroptera</taxon>
        <taxon>Panheteroptera</taxon>
        <taxon>Nepomorpha</taxon>
        <taxon>Nepidae</taxon>
        <taxon>Ranatrinae</taxon>
        <taxon>Ranatra</taxon>
    </lineage>
</organism>